<name>A0A2S4MER1_9HYPH</name>
<comment type="caution">
    <text evidence="1">The sequence shown here is derived from an EMBL/GenBank/DDBJ whole genome shotgun (WGS) entry which is preliminary data.</text>
</comment>
<evidence type="ECO:0000313" key="1">
    <source>
        <dbReference type="EMBL" id="POR53214.1"/>
    </source>
</evidence>
<organism evidence="1 2">
    <name type="scientific">Bosea psychrotolerans</name>
    <dbReference type="NCBI Taxonomy" id="1871628"/>
    <lineage>
        <taxon>Bacteria</taxon>
        <taxon>Pseudomonadati</taxon>
        <taxon>Pseudomonadota</taxon>
        <taxon>Alphaproteobacteria</taxon>
        <taxon>Hyphomicrobiales</taxon>
        <taxon>Boseaceae</taxon>
        <taxon>Bosea</taxon>
    </lineage>
</organism>
<gene>
    <name evidence="1" type="ORF">CYD53_104190</name>
</gene>
<sequence>MRRISSGLVPALLPPWSLQGWSPQACSPRPWPAALALLLLLGASARAEDRAIPFDPPRLAQSPEPLCYCWSEGRKIAEGAIACIRTTQGRRLAACGRVINMMSWEVTENPCPES</sequence>
<accession>A0A2S4MER1</accession>
<proteinExistence type="predicted"/>
<reference evidence="1 2" key="1">
    <citation type="submission" date="2018-01" db="EMBL/GenBank/DDBJ databases">
        <title>Genomic Encyclopedia of Type Strains, Phase III (KMG-III): the genomes of soil and plant-associated and newly described type strains.</title>
        <authorList>
            <person name="Whitman W."/>
        </authorList>
    </citation>
    <scope>NUCLEOTIDE SEQUENCE [LARGE SCALE GENOMIC DNA]</scope>
    <source>
        <strain evidence="1 2">1131</strain>
    </source>
</reference>
<dbReference type="Proteomes" id="UP000236919">
    <property type="component" value="Unassembled WGS sequence"/>
</dbReference>
<evidence type="ECO:0000313" key="2">
    <source>
        <dbReference type="Proteomes" id="UP000236919"/>
    </source>
</evidence>
<protein>
    <submittedName>
        <fullName evidence="1">Uncharacterized protein</fullName>
    </submittedName>
</protein>
<dbReference type="AlphaFoldDB" id="A0A2S4MER1"/>
<dbReference type="EMBL" id="PQFZ01000004">
    <property type="protein sequence ID" value="POR53214.1"/>
    <property type="molecule type" value="Genomic_DNA"/>
</dbReference>
<keyword evidence="2" id="KW-1185">Reference proteome</keyword>